<accession>A0A2H3K3G5</accession>
<reference evidence="1 2" key="1">
    <citation type="journal article" date="2012" name="Science">
        <title>The Paleozoic origin of enzymatic lignin decomposition reconstructed from 31 fungal genomes.</title>
        <authorList>
            <person name="Floudas D."/>
            <person name="Binder M."/>
            <person name="Riley R."/>
            <person name="Barry K."/>
            <person name="Blanchette R.A."/>
            <person name="Henrissat B."/>
            <person name="Martinez A.T."/>
            <person name="Otillar R."/>
            <person name="Spatafora J.W."/>
            <person name="Yadav J.S."/>
            <person name="Aerts A."/>
            <person name="Benoit I."/>
            <person name="Boyd A."/>
            <person name="Carlson A."/>
            <person name="Copeland A."/>
            <person name="Coutinho P.M."/>
            <person name="de Vries R.P."/>
            <person name="Ferreira P."/>
            <person name="Findley K."/>
            <person name="Foster B."/>
            <person name="Gaskell J."/>
            <person name="Glotzer D."/>
            <person name="Gorecki P."/>
            <person name="Heitman J."/>
            <person name="Hesse C."/>
            <person name="Hori C."/>
            <person name="Igarashi K."/>
            <person name="Jurgens J.A."/>
            <person name="Kallen N."/>
            <person name="Kersten P."/>
            <person name="Kohler A."/>
            <person name="Kuees U."/>
            <person name="Kumar T.K.A."/>
            <person name="Kuo A."/>
            <person name="LaButti K."/>
            <person name="Larrondo L.F."/>
            <person name="Lindquist E."/>
            <person name="Ling A."/>
            <person name="Lombard V."/>
            <person name="Lucas S."/>
            <person name="Lundell T."/>
            <person name="Martin R."/>
            <person name="McLaughlin D.J."/>
            <person name="Morgenstern I."/>
            <person name="Morin E."/>
            <person name="Murat C."/>
            <person name="Nagy L.G."/>
            <person name="Nolan M."/>
            <person name="Ohm R.A."/>
            <person name="Patyshakuliyeva A."/>
            <person name="Rokas A."/>
            <person name="Ruiz-Duenas F.J."/>
            <person name="Sabat G."/>
            <person name="Salamov A."/>
            <person name="Samejima M."/>
            <person name="Schmutz J."/>
            <person name="Slot J.C."/>
            <person name="St John F."/>
            <person name="Stenlid J."/>
            <person name="Sun H."/>
            <person name="Sun S."/>
            <person name="Syed K."/>
            <person name="Tsang A."/>
            <person name="Wiebenga A."/>
            <person name="Young D."/>
            <person name="Pisabarro A."/>
            <person name="Eastwood D.C."/>
            <person name="Martin F."/>
            <person name="Cullen D."/>
            <person name="Grigoriev I.V."/>
            <person name="Hibbett D.S."/>
        </authorList>
    </citation>
    <scope>NUCLEOTIDE SEQUENCE [LARGE SCALE GENOMIC DNA]</scope>
    <source>
        <strain evidence="1 2">MD-104</strain>
    </source>
</reference>
<proteinExistence type="predicted"/>
<dbReference type="AlphaFoldDB" id="A0A2H3K3G5"/>
<name>A0A2H3K3G5_WOLCO</name>
<dbReference type="EMBL" id="KB468168">
    <property type="protein sequence ID" value="PCH44688.1"/>
    <property type="molecule type" value="Genomic_DNA"/>
</dbReference>
<dbReference type="OrthoDB" id="444945at2759"/>
<dbReference type="STRING" id="742152.A0A2H3K3G5"/>
<dbReference type="Proteomes" id="UP000218811">
    <property type="component" value="Unassembled WGS sequence"/>
</dbReference>
<evidence type="ECO:0000313" key="1">
    <source>
        <dbReference type="EMBL" id="PCH44688.1"/>
    </source>
</evidence>
<sequence length="138" mass="15346">MKRCRNYTSFQRSRRPCSFSQRLPSPPAVSLWSSVSHSFDAYPLDRAAPQISSLANWNHQKIRYFSEPPAVHPSLIPSTVVDGGERTVALGAENAGQAQIVTDPQNRSVCKAYSMMQMQGHSTLSQLLTPWTLSQQAI</sequence>
<gene>
    <name evidence="1" type="ORF">WOLCODRAFT_139143</name>
</gene>
<keyword evidence="2" id="KW-1185">Reference proteome</keyword>
<evidence type="ECO:0000313" key="2">
    <source>
        <dbReference type="Proteomes" id="UP000218811"/>
    </source>
</evidence>
<organism evidence="1 2">
    <name type="scientific">Wolfiporia cocos (strain MD-104)</name>
    <name type="common">Brown rot fungus</name>
    <dbReference type="NCBI Taxonomy" id="742152"/>
    <lineage>
        <taxon>Eukaryota</taxon>
        <taxon>Fungi</taxon>
        <taxon>Dikarya</taxon>
        <taxon>Basidiomycota</taxon>
        <taxon>Agaricomycotina</taxon>
        <taxon>Agaricomycetes</taxon>
        <taxon>Polyporales</taxon>
        <taxon>Phaeolaceae</taxon>
        <taxon>Wolfiporia</taxon>
    </lineage>
</organism>
<protein>
    <submittedName>
        <fullName evidence="1">Uncharacterized protein</fullName>
    </submittedName>
</protein>